<gene>
    <name evidence="1" type="ORF">PCHDS_000506700</name>
</gene>
<proteinExistence type="predicted"/>
<dbReference type="NCBIfam" id="TIGR01599">
    <property type="entry name" value="PYST-A"/>
    <property type="match status" value="1"/>
</dbReference>
<dbReference type="InterPro" id="IPR006486">
    <property type="entry name" value="PYST_A"/>
</dbReference>
<protein>
    <recommendedName>
        <fullName evidence="2">Fam-a protein</fullName>
    </recommendedName>
</protein>
<dbReference type="SUPFAM" id="SSF55961">
    <property type="entry name" value="Bet v1-like"/>
    <property type="match status" value="1"/>
</dbReference>
<name>A0A1C6WER5_PLACE</name>
<evidence type="ECO:0008006" key="2">
    <source>
        <dbReference type="Google" id="ProtNLM"/>
    </source>
</evidence>
<evidence type="ECO:0000313" key="1">
    <source>
        <dbReference type="EMBL" id="SCL85887.1"/>
    </source>
</evidence>
<organism evidence="1">
    <name type="scientific">Plasmodium chabaudi adami</name>
    <dbReference type="NCBI Taxonomy" id="5826"/>
    <lineage>
        <taxon>Eukaryota</taxon>
        <taxon>Sar</taxon>
        <taxon>Alveolata</taxon>
        <taxon>Apicomplexa</taxon>
        <taxon>Aconoidasida</taxon>
        <taxon>Haemosporida</taxon>
        <taxon>Plasmodiidae</taxon>
        <taxon>Plasmodium</taxon>
        <taxon>Plasmodium (Vinckeia)</taxon>
    </lineage>
</organism>
<dbReference type="EMBL" id="FMIN01000154">
    <property type="protein sequence ID" value="SCL85887.1"/>
    <property type="molecule type" value="Genomic_DNA"/>
</dbReference>
<dbReference type="AlphaFoldDB" id="A0A1C6WER5"/>
<accession>A0A1C6WER5</accession>
<reference evidence="1" key="1">
    <citation type="submission" date="2016-08" db="EMBL/GenBank/DDBJ databases">
        <authorList>
            <consortium name="Pathogen Informatics"/>
        </authorList>
    </citation>
    <scope>NUCLEOTIDE SEQUENCE</scope>
    <source>
        <strain evidence="1">DS</strain>
    </source>
</reference>
<dbReference type="Proteomes" id="UP000507536">
    <property type="component" value="Unassembled WGS sequence"/>
</dbReference>
<sequence length="281" mass="32910">MSDIVLASEDNQEYYAIQKYPYRKIVRYNGPIIKNPSQYSRRNTTRSKHNEIENAKIVMDKASSILQHYASNTVYYNLSKEYEDDVFLYFKNDVNPDVGKLNFKIPNEDAYEDIINMLWDPNAPSNYSDNFVNGKILCTYDPNLVIIEHRYKDLTQSGQIYFHALFKKDQISEDTTILVMTSPNINDQHPYNNKYNNRIVDIANSFKTNIDSGKDIKKGKIEKMFVNLSGFIIKKEYKYVDITHIESIDFNCHSTPRMNLLKVKTTKMLDVAKLKQKFDNE</sequence>